<keyword evidence="1" id="KW-0812">Transmembrane</keyword>
<keyword evidence="1" id="KW-1133">Transmembrane helix</keyword>
<keyword evidence="4" id="KW-1185">Reference proteome</keyword>
<reference evidence="4" key="1">
    <citation type="journal article" date="2019" name="Int. J. Syst. Evol. Microbiol.">
        <title>The Global Catalogue of Microorganisms (GCM) 10K type strain sequencing project: providing services to taxonomists for standard genome sequencing and annotation.</title>
        <authorList>
            <consortium name="The Broad Institute Genomics Platform"/>
            <consortium name="The Broad Institute Genome Sequencing Center for Infectious Disease"/>
            <person name="Wu L."/>
            <person name="Ma J."/>
        </authorList>
    </citation>
    <scope>NUCLEOTIDE SEQUENCE [LARGE SCALE GENOMIC DNA]</scope>
    <source>
        <strain evidence="4">JCM 12165</strain>
    </source>
</reference>
<gene>
    <name evidence="3" type="ORF">ACFSCY_08860</name>
</gene>
<evidence type="ECO:0000259" key="2">
    <source>
        <dbReference type="Pfam" id="PF19803"/>
    </source>
</evidence>
<dbReference type="RefSeq" id="WP_343981571.1">
    <property type="nucleotide sequence ID" value="NZ_BAAAJG010000015.1"/>
</dbReference>
<dbReference type="InterPro" id="IPR046253">
    <property type="entry name" value="DUF6286"/>
</dbReference>
<name>A0ABW4FKL6_9PSEU</name>
<dbReference type="Proteomes" id="UP001597145">
    <property type="component" value="Unassembled WGS sequence"/>
</dbReference>
<accession>A0ABW4FKL6</accession>
<organism evidence="3 4">
    <name type="scientific">Pseudonocardia aurantiaca</name>
    <dbReference type="NCBI Taxonomy" id="75290"/>
    <lineage>
        <taxon>Bacteria</taxon>
        <taxon>Bacillati</taxon>
        <taxon>Actinomycetota</taxon>
        <taxon>Actinomycetes</taxon>
        <taxon>Pseudonocardiales</taxon>
        <taxon>Pseudonocardiaceae</taxon>
        <taxon>Pseudonocardia</taxon>
    </lineage>
</organism>
<dbReference type="Pfam" id="PF19803">
    <property type="entry name" value="DUF6286"/>
    <property type="match status" value="1"/>
</dbReference>
<feature type="transmembrane region" description="Helical" evidence="1">
    <location>
        <begin position="61"/>
        <end position="82"/>
    </location>
</feature>
<comment type="caution">
    <text evidence="3">The sequence shown here is derived from an EMBL/GenBank/DDBJ whole genome shotgun (WGS) entry which is preliminary data.</text>
</comment>
<proteinExistence type="predicted"/>
<evidence type="ECO:0000313" key="4">
    <source>
        <dbReference type="Proteomes" id="UP001597145"/>
    </source>
</evidence>
<evidence type="ECO:0000313" key="3">
    <source>
        <dbReference type="EMBL" id="MFD1529552.1"/>
    </source>
</evidence>
<keyword evidence="1" id="KW-0472">Membrane</keyword>
<sequence length="179" mass="19309">MRVLLRVLAPLLGIALAALGVLVVLEVVAAWVQPGRARGLLVPWPDWRRTLETVTWAQPPVAGIAIGVAVAGLLLMLVGLLARRPEIPLTGPAPGITVTTSPRVLARFVGRRVRGTDDIAGASVTASRRRVTVTAQAWNDAGPELRDTVRARVDELLDDLPLRTKPRVIVTVQERRGPR</sequence>
<evidence type="ECO:0000256" key="1">
    <source>
        <dbReference type="SAM" id="Phobius"/>
    </source>
</evidence>
<protein>
    <submittedName>
        <fullName evidence="3">DUF6286 domain-containing protein</fullName>
    </submittedName>
</protein>
<feature type="domain" description="DUF6286" evidence="2">
    <location>
        <begin position="70"/>
        <end position="173"/>
    </location>
</feature>
<dbReference type="EMBL" id="JBHUCP010000005">
    <property type="protein sequence ID" value="MFD1529552.1"/>
    <property type="molecule type" value="Genomic_DNA"/>
</dbReference>